<feature type="compositionally biased region" description="Low complexity" evidence="1">
    <location>
        <begin position="126"/>
        <end position="141"/>
    </location>
</feature>
<feature type="region of interest" description="Disordered" evidence="1">
    <location>
        <begin position="77"/>
        <end position="141"/>
    </location>
</feature>
<name>A0ABR4GNX6_9EURO</name>
<proteinExistence type="predicted"/>
<organism evidence="2 3">
    <name type="scientific">Aspergillus keveii</name>
    <dbReference type="NCBI Taxonomy" id="714993"/>
    <lineage>
        <taxon>Eukaryota</taxon>
        <taxon>Fungi</taxon>
        <taxon>Dikarya</taxon>
        <taxon>Ascomycota</taxon>
        <taxon>Pezizomycotina</taxon>
        <taxon>Eurotiomycetes</taxon>
        <taxon>Eurotiomycetidae</taxon>
        <taxon>Eurotiales</taxon>
        <taxon>Aspergillaceae</taxon>
        <taxon>Aspergillus</taxon>
        <taxon>Aspergillus subgen. Nidulantes</taxon>
    </lineage>
</organism>
<dbReference type="Proteomes" id="UP001610563">
    <property type="component" value="Unassembled WGS sequence"/>
</dbReference>
<evidence type="ECO:0000256" key="1">
    <source>
        <dbReference type="SAM" id="MobiDB-lite"/>
    </source>
</evidence>
<feature type="compositionally biased region" description="Polar residues" evidence="1">
    <location>
        <begin position="101"/>
        <end position="121"/>
    </location>
</feature>
<reference evidence="2 3" key="1">
    <citation type="submission" date="2024-07" db="EMBL/GenBank/DDBJ databases">
        <title>Section-level genome sequencing and comparative genomics of Aspergillus sections Usti and Cavernicolus.</title>
        <authorList>
            <consortium name="Lawrence Berkeley National Laboratory"/>
            <person name="Nybo J.L."/>
            <person name="Vesth T.C."/>
            <person name="Theobald S."/>
            <person name="Frisvad J.C."/>
            <person name="Larsen T.O."/>
            <person name="Kjaerboelling I."/>
            <person name="Rothschild-Mancinelli K."/>
            <person name="Lyhne E.K."/>
            <person name="Kogle M.E."/>
            <person name="Barry K."/>
            <person name="Clum A."/>
            <person name="Na H."/>
            <person name="Ledsgaard L."/>
            <person name="Lin J."/>
            <person name="Lipzen A."/>
            <person name="Kuo A."/>
            <person name="Riley R."/>
            <person name="Mondo S."/>
            <person name="Labutti K."/>
            <person name="Haridas S."/>
            <person name="Pangalinan J."/>
            <person name="Salamov A.A."/>
            <person name="Simmons B.A."/>
            <person name="Magnuson J.K."/>
            <person name="Chen J."/>
            <person name="Drula E."/>
            <person name="Henrissat B."/>
            <person name="Wiebenga A."/>
            <person name="Lubbers R.J."/>
            <person name="Gomes A.C."/>
            <person name="Makela M.R."/>
            <person name="Stajich J."/>
            <person name="Grigoriev I.V."/>
            <person name="Mortensen U.H."/>
            <person name="De Vries R.P."/>
            <person name="Baker S.E."/>
            <person name="Andersen M.R."/>
        </authorList>
    </citation>
    <scope>NUCLEOTIDE SEQUENCE [LARGE SCALE GENOMIC DNA]</scope>
    <source>
        <strain evidence="2 3">CBS 209.92</strain>
    </source>
</reference>
<comment type="caution">
    <text evidence="2">The sequence shown here is derived from an EMBL/GenBank/DDBJ whole genome shotgun (WGS) entry which is preliminary data.</text>
</comment>
<gene>
    <name evidence="2" type="ORF">BJX66DRAFT_290088</name>
</gene>
<protein>
    <submittedName>
        <fullName evidence="2">Uncharacterized protein</fullName>
    </submittedName>
</protein>
<evidence type="ECO:0000313" key="2">
    <source>
        <dbReference type="EMBL" id="KAL2800763.1"/>
    </source>
</evidence>
<dbReference type="EMBL" id="JBFTWV010000002">
    <property type="protein sequence ID" value="KAL2800763.1"/>
    <property type="molecule type" value="Genomic_DNA"/>
</dbReference>
<keyword evidence="3" id="KW-1185">Reference proteome</keyword>
<evidence type="ECO:0000313" key="3">
    <source>
        <dbReference type="Proteomes" id="UP001610563"/>
    </source>
</evidence>
<accession>A0ABR4GNX6</accession>
<sequence length="175" mass="18816">MEQSCYILYLILESISSRSFNLILNPAKQPLNRTKMFKLLALALLSYSTVATATDFTMTTLPGTSTLYTETEPYYHPTGSSSIIRPDLPEPTGGHSDTDTHTPSWSHPIGTPTTTLSSSASIVHPTGSSTSYSMSTTTTTTVKEPEFKGAAAVLRMDVPILFYAAVGAWMGAAIL</sequence>